<gene>
    <name evidence="2" type="ORF">HK100_008651</name>
</gene>
<keyword evidence="3" id="KW-1185">Reference proteome</keyword>
<sequence length="152" mass="16633">MTPKTNASGKKNKKAPMQAKHTTVSQHKAILIWLEEPNNFKLITGSAYFNKAVVGNKLKKTDTYKSLASFVSRLTSAGWTVIKGRATMTHILDEDQPEFIVVEEGVKAGGQEDGLFASLEEARNLEKSSHVIKSVDCNYSSGKQSDFGLTAL</sequence>
<protein>
    <submittedName>
        <fullName evidence="2">Uncharacterized protein</fullName>
    </submittedName>
</protein>
<feature type="region of interest" description="Disordered" evidence="1">
    <location>
        <begin position="1"/>
        <end position="22"/>
    </location>
</feature>
<organism evidence="2 3">
    <name type="scientific">Physocladia obscura</name>
    <dbReference type="NCBI Taxonomy" id="109957"/>
    <lineage>
        <taxon>Eukaryota</taxon>
        <taxon>Fungi</taxon>
        <taxon>Fungi incertae sedis</taxon>
        <taxon>Chytridiomycota</taxon>
        <taxon>Chytridiomycota incertae sedis</taxon>
        <taxon>Chytridiomycetes</taxon>
        <taxon>Chytridiales</taxon>
        <taxon>Chytriomycetaceae</taxon>
        <taxon>Physocladia</taxon>
    </lineage>
</organism>
<accession>A0AAD5SMV3</accession>
<name>A0AAD5SMV3_9FUNG</name>
<dbReference type="AlphaFoldDB" id="A0AAD5SMV3"/>
<reference evidence="2" key="1">
    <citation type="submission" date="2020-05" db="EMBL/GenBank/DDBJ databases">
        <title>Phylogenomic resolution of chytrid fungi.</title>
        <authorList>
            <person name="Stajich J.E."/>
            <person name="Amses K."/>
            <person name="Simmons R."/>
            <person name="Seto K."/>
            <person name="Myers J."/>
            <person name="Bonds A."/>
            <person name="Quandt C.A."/>
            <person name="Barry K."/>
            <person name="Liu P."/>
            <person name="Grigoriev I."/>
            <person name="Longcore J.E."/>
            <person name="James T.Y."/>
        </authorList>
    </citation>
    <scope>NUCLEOTIDE SEQUENCE</scope>
    <source>
        <strain evidence="2">JEL0513</strain>
    </source>
</reference>
<comment type="caution">
    <text evidence="2">The sequence shown here is derived from an EMBL/GenBank/DDBJ whole genome shotgun (WGS) entry which is preliminary data.</text>
</comment>
<evidence type="ECO:0000256" key="1">
    <source>
        <dbReference type="SAM" id="MobiDB-lite"/>
    </source>
</evidence>
<feature type="non-terminal residue" evidence="2">
    <location>
        <position position="152"/>
    </location>
</feature>
<dbReference type="Proteomes" id="UP001211907">
    <property type="component" value="Unassembled WGS sequence"/>
</dbReference>
<dbReference type="EMBL" id="JADGJH010004241">
    <property type="protein sequence ID" value="KAJ3086600.1"/>
    <property type="molecule type" value="Genomic_DNA"/>
</dbReference>
<proteinExistence type="predicted"/>
<evidence type="ECO:0000313" key="2">
    <source>
        <dbReference type="EMBL" id="KAJ3086600.1"/>
    </source>
</evidence>
<evidence type="ECO:0000313" key="3">
    <source>
        <dbReference type="Proteomes" id="UP001211907"/>
    </source>
</evidence>